<evidence type="ECO:0000313" key="2">
    <source>
        <dbReference type="EMBL" id="MCY1141605.1"/>
    </source>
</evidence>
<dbReference type="InterPro" id="IPR011033">
    <property type="entry name" value="PRC_barrel-like_sf"/>
</dbReference>
<dbReference type="Pfam" id="PF05239">
    <property type="entry name" value="PRC"/>
    <property type="match status" value="1"/>
</dbReference>
<comment type="caution">
    <text evidence="2">The sequence shown here is derived from an EMBL/GenBank/DDBJ whole genome shotgun (WGS) entry which is preliminary data.</text>
</comment>
<organism evidence="2 3">
    <name type="scientific">Paractinoplanes pyxinae</name>
    <dbReference type="NCBI Taxonomy" id="2997416"/>
    <lineage>
        <taxon>Bacteria</taxon>
        <taxon>Bacillati</taxon>
        <taxon>Actinomycetota</taxon>
        <taxon>Actinomycetes</taxon>
        <taxon>Micromonosporales</taxon>
        <taxon>Micromonosporaceae</taxon>
        <taxon>Paractinoplanes</taxon>
    </lineage>
</organism>
<name>A0ABT4B537_9ACTN</name>
<sequence>MSPDPRTGRASDLLGRTVYDDTGTPIGCIADLITEPTAGGNQRVTAAIVVQGRWGRLLGYERREVSGPWILEHLARLILRRKSRDIPWQQVRFTAREPQLTPVGKTSDTIPKSPS</sequence>
<dbReference type="RefSeq" id="WP_267565997.1">
    <property type="nucleotide sequence ID" value="NZ_JAPNTZ010000009.1"/>
</dbReference>
<evidence type="ECO:0000259" key="1">
    <source>
        <dbReference type="Pfam" id="PF05239"/>
    </source>
</evidence>
<feature type="domain" description="PRC-barrel" evidence="1">
    <location>
        <begin position="9"/>
        <end position="69"/>
    </location>
</feature>
<evidence type="ECO:0000313" key="3">
    <source>
        <dbReference type="Proteomes" id="UP001151002"/>
    </source>
</evidence>
<keyword evidence="3" id="KW-1185">Reference proteome</keyword>
<gene>
    <name evidence="2" type="ORF">OWR29_26710</name>
</gene>
<dbReference type="Gene3D" id="2.30.30.240">
    <property type="entry name" value="PRC-barrel domain"/>
    <property type="match status" value="1"/>
</dbReference>
<protein>
    <submittedName>
        <fullName evidence="2">PRC-barrel domain-containing protein</fullName>
    </submittedName>
</protein>
<proteinExistence type="predicted"/>
<dbReference type="SUPFAM" id="SSF50346">
    <property type="entry name" value="PRC-barrel domain"/>
    <property type="match status" value="1"/>
</dbReference>
<reference evidence="2" key="1">
    <citation type="submission" date="2022-11" db="EMBL/GenBank/DDBJ databases">
        <authorList>
            <person name="Somphong A."/>
            <person name="Phongsopitanun W."/>
        </authorList>
    </citation>
    <scope>NUCLEOTIDE SEQUENCE</scope>
    <source>
        <strain evidence="2">Pm04-4</strain>
    </source>
</reference>
<dbReference type="EMBL" id="JAPNTZ010000009">
    <property type="protein sequence ID" value="MCY1141605.1"/>
    <property type="molecule type" value="Genomic_DNA"/>
</dbReference>
<dbReference type="InterPro" id="IPR027275">
    <property type="entry name" value="PRC-brl_dom"/>
</dbReference>
<dbReference type="Proteomes" id="UP001151002">
    <property type="component" value="Unassembled WGS sequence"/>
</dbReference>
<accession>A0ABT4B537</accession>